<reference evidence="1 2" key="1">
    <citation type="journal article" date="2022" name="bioRxiv">
        <title>The genome of the oomycete Peronosclerospora sorghi, a cosmopolitan pathogen of maize and sorghum, is inflated with dispersed pseudogenes.</title>
        <authorList>
            <person name="Fletcher K."/>
            <person name="Martin F."/>
            <person name="Isakeit T."/>
            <person name="Cavanaugh K."/>
            <person name="Magill C."/>
            <person name="Michelmore R."/>
        </authorList>
    </citation>
    <scope>NUCLEOTIDE SEQUENCE [LARGE SCALE GENOMIC DNA]</scope>
    <source>
        <strain evidence="1">P6</strain>
    </source>
</reference>
<comment type="caution">
    <text evidence="1">The sequence shown here is derived from an EMBL/GenBank/DDBJ whole genome shotgun (WGS) entry which is preliminary data.</text>
</comment>
<name>A0ACC0WRS6_9STRA</name>
<proteinExistence type="predicted"/>
<dbReference type="EMBL" id="CM047580">
    <property type="protein sequence ID" value="KAI9921610.1"/>
    <property type="molecule type" value="Genomic_DNA"/>
</dbReference>
<protein>
    <submittedName>
        <fullName evidence="1">Uncharacterized protein</fullName>
    </submittedName>
</protein>
<keyword evidence="2" id="KW-1185">Reference proteome</keyword>
<dbReference type="Proteomes" id="UP001163321">
    <property type="component" value="Chromosome 1"/>
</dbReference>
<accession>A0ACC0WRS6</accession>
<evidence type="ECO:0000313" key="1">
    <source>
        <dbReference type="EMBL" id="KAI9921610.1"/>
    </source>
</evidence>
<organism evidence="1 2">
    <name type="scientific">Peronosclerospora sorghi</name>
    <dbReference type="NCBI Taxonomy" id="230839"/>
    <lineage>
        <taxon>Eukaryota</taxon>
        <taxon>Sar</taxon>
        <taxon>Stramenopiles</taxon>
        <taxon>Oomycota</taxon>
        <taxon>Peronosporomycetes</taxon>
        <taxon>Peronosporales</taxon>
        <taxon>Peronosporaceae</taxon>
        <taxon>Peronosclerospora</taxon>
    </lineage>
</organism>
<gene>
    <name evidence="1" type="ORF">PsorP6_000776</name>
</gene>
<sequence length="401" mass="46598">MILIYFVPMKYLKLSGMISWENTLMPSSRTMWRPLTLKTQICVKLPAPRLPLRPTVTLLASNPTWYLSGIRLNVNGLNNPPLGFFQDLFSQFTLVAIQETKFSSSNAVRRVTHFSKVCDLKSISFWSHPTTPEFSVTRGRDGVGLLLSGKHPFQTVTNVTHQYVTFSSSTLLSHRYLVIKARTDDINLCIHVVYAPVQVADRKDFFNALPARFPDDCHHLVMGDFNVPMEPTLDEVIPYMHDLGPAEFIAWQLRLGITDAWRNWWPDKREFTGPGRKNRVDYVFLSPTLLSYYLVGISHAVPSGRPPTCYIYNQFSKPSSHCTPSLEIPRWILQKPYVQRVLEYTLDQLCERMRCDERYNCGGLFDEHKREDSIFLRQMVLEFKNHELENHRYLRQRLYDA</sequence>
<evidence type="ECO:0000313" key="2">
    <source>
        <dbReference type="Proteomes" id="UP001163321"/>
    </source>
</evidence>